<gene>
    <name evidence="2" type="ORF">R4146_01785</name>
</gene>
<dbReference type="RefSeq" id="WP_339959745.1">
    <property type="nucleotide sequence ID" value="NZ_JAWMWH010000001.1"/>
</dbReference>
<evidence type="ECO:0000256" key="1">
    <source>
        <dbReference type="SAM" id="SignalP"/>
    </source>
</evidence>
<dbReference type="Proteomes" id="UP001370590">
    <property type="component" value="Unassembled WGS sequence"/>
</dbReference>
<feature type="chain" id="PRO_5046159617" evidence="1">
    <location>
        <begin position="23"/>
        <end position="297"/>
    </location>
</feature>
<dbReference type="InterPro" id="IPR029021">
    <property type="entry name" value="Prot-tyrosine_phosphatase-like"/>
</dbReference>
<dbReference type="EC" id="3.1.3.48" evidence="2"/>
<dbReference type="SUPFAM" id="SSF52799">
    <property type="entry name" value="(Phosphotyrosine protein) phosphatases II"/>
    <property type="match status" value="1"/>
</dbReference>
<reference evidence="2 3" key="1">
    <citation type="submission" date="2023-10" db="EMBL/GenBank/DDBJ databases">
        <title>Nicoliella lavandulae sp. nov. isolated from Lavandula angustifolia flowers.</title>
        <authorList>
            <person name="Alcantara C."/>
            <person name="Zuniga M."/>
            <person name="Landete J.M."/>
            <person name="Monedero V."/>
        </authorList>
    </citation>
    <scope>NUCLEOTIDE SEQUENCE [LARGE SCALE GENOMIC DNA]</scope>
    <source>
        <strain evidence="2 3">Es01</strain>
    </source>
</reference>
<sequence>MNKPFKKFVYVSATSLTLFASIAPVVTNTLTTTANASATTALKKQAGKQIKLSGAVNVRDLGGYTNSKGQTIKSKMLIRGAQMNNLTKADINKLTKEYHVGVDVDFRTPKEIAKAKDPKISGVKYVKAPVVSDAENEADIKVFNQDGEKGMILYYTYFINKTGRAEYRKLFNELLSTPPNKSVLYHCSYGKDRTGFATALILTALGFDKKAIYKDYLLSNKYRAASTKADLDAMKKNGASKKEIKNEYYNDIVEKEYLDKAYSLAEKKYGSMMGYLKQGLGLTNADIQKLQSKYLTK</sequence>
<proteinExistence type="predicted"/>
<keyword evidence="2" id="KW-0378">Hydrolase</keyword>
<comment type="caution">
    <text evidence="2">The sequence shown here is derived from an EMBL/GenBank/DDBJ whole genome shotgun (WGS) entry which is preliminary data.</text>
</comment>
<keyword evidence="1" id="KW-0732">Signal</keyword>
<keyword evidence="3" id="KW-1185">Reference proteome</keyword>
<dbReference type="InterPro" id="IPR026893">
    <property type="entry name" value="Tyr/Ser_Pase_IphP-type"/>
</dbReference>
<name>A0ABU8SL13_9LACO</name>
<organism evidence="2 3">
    <name type="scientific">Nicoliella lavandulae</name>
    <dbReference type="NCBI Taxonomy" id="3082954"/>
    <lineage>
        <taxon>Bacteria</taxon>
        <taxon>Bacillati</taxon>
        <taxon>Bacillota</taxon>
        <taxon>Bacilli</taxon>
        <taxon>Lactobacillales</taxon>
        <taxon>Lactobacillaceae</taxon>
        <taxon>Nicoliella</taxon>
    </lineage>
</organism>
<evidence type="ECO:0000313" key="3">
    <source>
        <dbReference type="Proteomes" id="UP001370590"/>
    </source>
</evidence>
<feature type="signal peptide" evidence="1">
    <location>
        <begin position="1"/>
        <end position="22"/>
    </location>
</feature>
<dbReference type="EMBL" id="JAWMWH010000001">
    <property type="protein sequence ID" value="MEJ6399912.1"/>
    <property type="molecule type" value="Genomic_DNA"/>
</dbReference>
<dbReference type="Pfam" id="PF13350">
    <property type="entry name" value="Y_phosphatase3"/>
    <property type="match status" value="1"/>
</dbReference>
<dbReference type="Gene3D" id="3.90.190.10">
    <property type="entry name" value="Protein tyrosine phosphatase superfamily"/>
    <property type="match status" value="1"/>
</dbReference>
<protein>
    <submittedName>
        <fullName evidence="2">Tyrosine-protein phosphatase</fullName>
        <ecNumber evidence="2">3.1.3.48</ecNumber>
    </submittedName>
</protein>
<dbReference type="GO" id="GO:0004725">
    <property type="term" value="F:protein tyrosine phosphatase activity"/>
    <property type="evidence" value="ECO:0007669"/>
    <property type="project" value="UniProtKB-EC"/>
</dbReference>
<accession>A0ABU8SL13</accession>
<evidence type="ECO:0000313" key="2">
    <source>
        <dbReference type="EMBL" id="MEJ6399912.1"/>
    </source>
</evidence>